<evidence type="ECO:0000256" key="1">
    <source>
        <dbReference type="SAM" id="MobiDB-lite"/>
    </source>
</evidence>
<reference evidence="2 3" key="1">
    <citation type="submission" date="2018-10" db="EMBL/GenBank/DDBJ databases">
        <title>A high-quality apple genome assembly.</title>
        <authorList>
            <person name="Hu J."/>
        </authorList>
    </citation>
    <scope>NUCLEOTIDE SEQUENCE [LARGE SCALE GENOMIC DNA]</scope>
    <source>
        <strain evidence="3">cv. HFTH1</strain>
        <tissue evidence="2">Young leaf</tissue>
    </source>
</reference>
<organism evidence="2 3">
    <name type="scientific">Malus domestica</name>
    <name type="common">Apple</name>
    <name type="synonym">Pyrus malus</name>
    <dbReference type="NCBI Taxonomy" id="3750"/>
    <lineage>
        <taxon>Eukaryota</taxon>
        <taxon>Viridiplantae</taxon>
        <taxon>Streptophyta</taxon>
        <taxon>Embryophyta</taxon>
        <taxon>Tracheophyta</taxon>
        <taxon>Spermatophyta</taxon>
        <taxon>Magnoliopsida</taxon>
        <taxon>eudicotyledons</taxon>
        <taxon>Gunneridae</taxon>
        <taxon>Pentapetalae</taxon>
        <taxon>rosids</taxon>
        <taxon>fabids</taxon>
        <taxon>Rosales</taxon>
        <taxon>Rosaceae</taxon>
        <taxon>Amygdaloideae</taxon>
        <taxon>Maleae</taxon>
        <taxon>Malus</taxon>
    </lineage>
</organism>
<dbReference type="AlphaFoldDB" id="A0A498KCU8"/>
<feature type="compositionally biased region" description="Basic and acidic residues" evidence="1">
    <location>
        <begin position="13"/>
        <end position="25"/>
    </location>
</feature>
<keyword evidence="3" id="KW-1185">Reference proteome</keyword>
<evidence type="ECO:0000313" key="2">
    <source>
        <dbReference type="EMBL" id="RXI05368.1"/>
    </source>
</evidence>
<accession>A0A498KCU8</accession>
<name>A0A498KCU8_MALDO</name>
<comment type="caution">
    <text evidence="2">The sequence shown here is derived from an EMBL/GenBank/DDBJ whole genome shotgun (WGS) entry which is preliminary data.</text>
</comment>
<dbReference type="EMBL" id="RDQH01000328">
    <property type="protein sequence ID" value="RXI05368.1"/>
    <property type="molecule type" value="Genomic_DNA"/>
</dbReference>
<gene>
    <name evidence="2" type="ORF">DVH24_006625</name>
</gene>
<protein>
    <submittedName>
        <fullName evidence="2">Uncharacterized protein</fullName>
    </submittedName>
</protein>
<dbReference type="Proteomes" id="UP000290289">
    <property type="component" value="Chromosome 2"/>
</dbReference>
<feature type="compositionally biased region" description="Gly residues" evidence="1">
    <location>
        <begin position="1"/>
        <end position="12"/>
    </location>
</feature>
<feature type="region of interest" description="Disordered" evidence="1">
    <location>
        <begin position="1"/>
        <end position="25"/>
    </location>
</feature>
<sequence length="84" mass="8687">MLDAGVGGGGDGRGGEDQVPGRRRVGDLEGVLLVPELDARRRKGGCGSGSGYPGLAGRECGVYGNVNPRVNTWHNVLLATQRKA</sequence>
<proteinExistence type="predicted"/>
<evidence type="ECO:0000313" key="3">
    <source>
        <dbReference type="Proteomes" id="UP000290289"/>
    </source>
</evidence>